<evidence type="ECO:0000256" key="2">
    <source>
        <dbReference type="ARBA" id="ARBA00009694"/>
    </source>
</evidence>
<evidence type="ECO:0000313" key="8">
    <source>
        <dbReference type="Proteomes" id="UP001597357"/>
    </source>
</evidence>
<gene>
    <name evidence="7" type="ORF">ACFSQ0_10575</name>
</gene>
<evidence type="ECO:0000256" key="4">
    <source>
        <dbReference type="ARBA" id="ARBA00022989"/>
    </source>
</evidence>
<evidence type="ECO:0000256" key="5">
    <source>
        <dbReference type="ARBA" id="ARBA00023136"/>
    </source>
</evidence>
<accession>A0ABW5SG15</accession>
<evidence type="ECO:0000256" key="6">
    <source>
        <dbReference type="SAM" id="Phobius"/>
    </source>
</evidence>
<dbReference type="InterPro" id="IPR006696">
    <property type="entry name" value="DUF423"/>
</dbReference>
<evidence type="ECO:0000256" key="1">
    <source>
        <dbReference type="ARBA" id="ARBA00004141"/>
    </source>
</evidence>
<dbReference type="PANTHER" id="PTHR43461:SF1">
    <property type="entry name" value="TRANSMEMBRANE PROTEIN 256"/>
    <property type="match status" value="1"/>
</dbReference>
<sequence length="129" mass="13965">MQKKLLILGAVLGLLGVILGAFASHGLEKLLTSEQLETFQVGVRYQFYHAFLALILGSTTFISNKAKNILFVLLLSGVTLFSGSIYGLATNSLTGFDFTKIALLTPTGGLLLISAWVLILFQVLKMKTK</sequence>
<evidence type="ECO:0000256" key="3">
    <source>
        <dbReference type="ARBA" id="ARBA00022692"/>
    </source>
</evidence>
<keyword evidence="3 6" id="KW-0812">Transmembrane</keyword>
<dbReference type="Pfam" id="PF04241">
    <property type="entry name" value="DUF423"/>
    <property type="match status" value="1"/>
</dbReference>
<dbReference type="Proteomes" id="UP001597357">
    <property type="component" value="Unassembled WGS sequence"/>
</dbReference>
<comment type="caution">
    <text evidence="7">The sequence shown here is derived from an EMBL/GenBank/DDBJ whole genome shotgun (WGS) entry which is preliminary data.</text>
</comment>
<feature type="transmembrane region" description="Helical" evidence="6">
    <location>
        <begin position="47"/>
        <end position="63"/>
    </location>
</feature>
<reference evidence="8" key="1">
    <citation type="journal article" date="2019" name="Int. J. Syst. Evol. Microbiol.">
        <title>The Global Catalogue of Microorganisms (GCM) 10K type strain sequencing project: providing services to taxonomists for standard genome sequencing and annotation.</title>
        <authorList>
            <consortium name="The Broad Institute Genomics Platform"/>
            <consortium name="The Broad Institute Genome Sequencing Center for Infectious Disease"/>
            <person name="Wu L."/>
            <person name="Ma J."/>
        </authorList>
    </citation>
    <scope>NUCLEOTIDE SEQUENCE [LARGE SCALE GENOMIC DNA]</scope>
    <source>
        <strain evidence="8">KCTC 42255</strain>
    </source>
</reference>
<dbReference type="EMBL" id="JBHULZ010000041">
    <property type="protein sequence ID" value="MFD2698438.1"/>
    <property type="molecule type" value="Genomic_DNA"/>
</dbReference>
<feature type="transmembrane region" description="Helical" evidence="6">
    <location>
        <begin position="70"/>
        <end position="89"/>
    </location>
</feature>
<protein>
    <submittedName>
        <fullName evidence="7">DUF423 domain-containing protein</fullName>
    </submittedName>
</protein>
<comment type="similarity">
    <text evidence="2">Belongs to the UPF0382 family.</text>
</comment>
<keyword evidence="8" id="KW-1185">Reference proteome</keyword>
<keyword evidence="5 6" id="KW-0472">Membrane</keyword>
<proteinExistence type="inferred from homology"/>
<dbReference type="RefSeq" id="WP_379047992.1">
    <property type="nucleotide sequence ID" value="NZ_JBHULZ010000041.1"/>
</dbReference>
<name>A0ABW5SG15_9FLAO</name>
<evidence type="ECO:0000313" key="7">
    <source>
        <dbReference type="EMBL" id="MFD2698438.1"/>
    </source>
</evidence>
<organism evidence="7 8">
    <name type="scientific">Mesonia sediminis</name>
    <dbReference type="NCBI Taxonomy" id="1703946"/>
    <lineage>
        <taxon>Bacteria</taxon>
        <taxon>Pseudomonadati</taxon>
        <taxon>Bacteroidota</taxon>
        <taxon>Flavobacteriia</taxon>
        <taxon>Flavobacteriales</taxon>
        <taxon>Flavobacteriaceae</taxon>
        <taxon>Mesonia</taxon>
    </lineage>
</organism>
<keyword evidence="4 6" id="KW-1133">Transmembrane helix</keyword>
<feature type="transmembrane region" description="Helical" evidence="6">
    <location>
        <begin position="101"/>
        <end position="124"/>
    </location>
</feature>
<comment type="subcellular location">
    <subcellularLocation>
        <location evidence="1">Membrane</location>
        <topology evidence="1">Multi-pass membrane protein</topology>
    </subcellularLocation>
</comment>
<dbReference type="PANTHER" id="PTHR43461">
    <property type="entry name" value="TRANSMEMBRANE PROTEIN 256"/>
    <property type="match status" value="1"/>
</dbReference>